<evidence type="ECO:0008006" key="3">
    <source>
        <dbReference type="Google" id="ProtNLM"/>
    </source>
</evidence>
<dbReference type="KEGG" id="agy:ATC03_12045"/>
<accession>A0A191WGB8</accession>
<reference evidence="1 2" key="1">
    <citation type="journal article" date="2016" name="Int. J. Syst. Evol. Microbiol.">
        <title>Agromyces aureus sp. nov., isolated from the rhizosphere of Salix caprea L. grown in a heavy-metal-contaminated soil.</title>
        <authorList>
            <person name="Corretto E."/>
            <person name="Antonielli L."/>
            <person name="Sessitsch A."/>
            <person name="Compant S."/>
            <person name="Gorfer M."/>
            <person name="Kuffner M."/>
            <person name="Brader G."/>
        </authorList>
    </citation>
    <scope>NUCLEOTIDE SEQUENCE [LARGE SCALE GENOMIC DNA]</scope>
    <source>
        <strain evidence="1 2">AR33</strain>
    </source>
</reference>
<dbReference type="RefSeq" id="WP_055858253.1">
    <property type="nucleotide sequence ID" value="NZ_CP013979.1"/>
</dbReference>
<evidence type="ECO:0000313" key="2">
    <source>
        <dbReference type="Proteomes" id="UP000078437"/>
    </source>
</evidence>
<reference evidence="2" key="2">
    <citation type="submission" date="2016-01" db="EMBL/GenBank/DDBJ databases">
        <title>Complete genome sequence of Agromyces aureus AR33T and comparison with related organisms.</title>
        <authorList>
            <person name="Corretto E."/>
            <person name="Antonielli L."/>
            <person name="Sessitsch A."/>
            <person name="Brader G."/>
        </authorList>
    </citation>
    <scope>NUCLEOTIDE SEQUENCE [LARGE SCALE GENOMIC DNA]</scope>
    <source>
        <strain evidence="2">AR33</strain>
    </source>
</reference>
<name>A0A191WGB8_9MICO</name>
<gene>
    <name evidence="1" type="ORF">ATC03_12045</name>
</gene>
<dbReference type="OrthoDB" id="8421706at2"/>
<dbReference type="EMBL" id="CP013979">
    <property type="protein sequence ID" value="ANJ27340.1"/>
    <property type="molecule type" value="Genomic_DNA"/>
</dbReference>
<dbReference type="Proteomes" id="UP000078437">
    <property type="component" value="Chromosome"/>
</dbReference>
<keyword evidence="2" id="KW-1185">Reference proteome</keyword>
<proteinExistence type="predicted"/>
<protein>
    <recommendedName>
        <fullName evidence="3">Arsenate reductase</fullName>
    </recommendedName>
</protein>
<dbReference type="AlphaFoldDB" id="A0A191WGB8"/>
<sequence length="114" mass="12103">MTELDWAPTACTLPTVEQPLREREFSALFAGSLRGVHLVGATRAELTLDPASETAARDLAVRESSCCSFFTFEFESDVDALTMRVTVPEQHAAVLEALVASATRDAGLTASGAA</sequence>
<organism evidence="1 2">
    <name type="scientific">Agromyces aureus</name>
    <dbReference type="NCBI Taxonomy" id="453304"/>
    <lineage>
        <taxon>Bacteria</taxon>
        <taxon>Bacillati</taxon>
        <taxon>Actinomycetota</taxon>
        <taxon>Actinomycetes</taxon>
        <taxon>Micrococcales</taxon>
        <taxon>Microbacteriaceae</taxon>
        <taxon>Agromyces</taxon>
    </lineage>
</organism>
<evidence type="ECO:0000313" key="1">
    <source>
        <dbReference type="EMBL" id="ANJ27340.1"/>
    </source>
</evidence>
<dbReference type="STRING" id="453304.ATC03_12045"/>